<comment type="subcellular location">
    <subcellularLocation>
        <location evidence="1">Nucleus</location>
    </subcellularLocation>
</comment>
<dbReference type="Pfam" id="PF00319">
    <property type="entry name" value="SRF-TF"/>
    <property type="match status" value="1"/>
</dbReference>
<dbReference type="PRINTS" id="PR00404">
    <property type="entry name" value="MADSDOMAIN"/>
</dbReference>
<evidence type="ECO:0000256" key="5">
    <source>
        <dbReference type="ARBA" id="ARBA00023242"/>
    </source>
</evidence>
<feature type="compositionally biased region" description="Basic and acidic residues" evidence="6">
    <location>
        <begin position="228"/>
        <end position="240"/>
    </location>
</feature>
<keyword evidence="4" id="KW-0804">Transcription</keyword>
<dbReference type="EMBL" id="BSYR01000024">
    <property type="protein sequence ID" value="GMI90032.1"/>
    <property type="molecule type" value="Genomic_DNA"/>
</dbReference>
<dbReference type="GO" id="GO:0000978">
    <property type="term" value="F:RNA polymerase II cis-regulatory region sequence-specific DNA binding"/>
    <property type="evidence" value="ECO:0007669"/>
    <property type="project" value="TreeGrafter"/>
</dbReference>
<evidence type="ECO:0000313" key="8">
    <source>
        <dbReference type="EMBL" id="GMI90032.1"/>
    </source>
</evidence>
<evidence type="ECO:0000256" key="6">
    <source>
        <dbReference type="SAM" id="MobiDB-lite"/>
    </source>
</evidence>
<evidence type="ECO:0000313" key="9">
    <source>
        <dbReference type="Proteomes" id="UP001165190"/>
    </source>
</evidence>
<dbReference type="Gene3D" id="3.40.1810.10">
    <property type="entry name" value="Transcription factor, MADS-box"/>
    <property type="match status" value="1"/>
</dbReference>
<dbReference type="GO" id="GO:0005634">
    <property type="term" value="C:nucleus"/>
    <property type="evidence" value="ECO:0007669"/>
    <property type="project" value="UniProtKB-SubCell"/>
</dbReference>
<accession>A0A9W7M4Z2</accession>
<feature type="domain" description="MADS-box" evidence="7">
    <location>
        <begin position="11"/>
        <end position="71"/>
    </location>
</feature>
<keyword evidence="5" id="KW-0539">Nucleus</keyword>
<organism evidence="8 9">
    <name type="scientific">Hibiscus trionum</name>
    <name type="common">Flower of an hour</name>
    <dbReference type="NCBI Taxonomy" id="183268"/>
    <lineage>
        <taxon>Eukaryota</taxon>
        <taxon>Viridiplantae</taxon>
        <taxon>Streptophyta</taxon>
        <taxon>Embryophyta</taxon>
        <taxon>Tracheophyta</taxon>
        <taxon>Spermatophyta</taxon>
        <taxon>Magnoliopsida</taxon>
        <taxon>eudicotyledons</taxon>
        <taxon>Gunneridae</taxon>
        <taxon>Pentapetalae</taxon>
        <taxon>rosids</taxon>
        <taxon>malvids</taxon>
        <taxon>Malvales</taxon>
        <taxon>Malvaceae</taxon>
        <taxon>Malvoideae</taxon>
        <taxon>Hibiscus</taxon>
    </lineage>
</organism>
<dbReference type="GO" id="GO:0000981">
    <property type="term" value="F:DNA-binding transcription factor activity, RNA polymerase II-specific"/>
    <property type="evidence" value="ECO:0007669"/>
    <property type="project" value="TreeGrafter"/>
</dbReference>
<keyword evidence="3" id="KW-0238">DNA-binding</keyword>
<dbReference type="PROSITE" id="PS50066">
    <property type="entry name" value="MADS_BOX_2"/>
    <property type="match status" value="1"/>
</dbReference>
<dbReference type="InterPro" id="IPR036879">
    <property type="entry name" value="TF_MADSbox_sf"/>
</dbReference>
<proteinExistence type="predicted"/>
<dbReference type="PANTHER" id="PTHR11945">
    <property type="entry name" value="MADS BOX PROTEIN"/>
    <property type="match status" value="1"/>
</dbReference>
<feature type="compositionally biased region" description="Acidic residues" evidence="6">
    <location>
        <begin position="207"/>
        <end position="227"/>
    </location>
</feature>
<comment type="caution">
    <text evidence="8">The sequence shown here is derived from an EMBL/GenBank/DDBJ whole genome shotgun (WGS) entry which is preliminary data.</text>
</comment>
<sequence length="275" mass="31547">MEVVTPGRKGCGRRRIEIKKIENQRKRWVAFSKRKKGLLSKADRLSSLSGEDIGIVIISEQGRVYTSDNADSVIHRYRSMNKDSNSVGRNKEQFETRCQHEASTSALPPCGRHEGRDNDADQTIVKERDDHSQEMRTPALKTLDLICQLENSIPCLDTNNDAADVTNRYRSWKMVKEHDHDIEKESTMLELKLWSFGHEQRASTTTSDDDDDEDDNEDENVEKEDVDNDSRESKNGREVEEQALIPLIDFLRIDEQIKGENCLTDPNKIPNDELS</sequence>
<name>A0A9W7M4Z2_HIBTR</name>
<dbReference type="Proteomes" id="UP001165190">
    <property type="component" value="Unassembled WGS sequence"/>
</dbReference>
<keyword evidence="2" id="KW-0805">Transcription regulation</keyword>
<dbReference type="PANTHER" id="PTHR11945:SF808">
    <property type="entry name" value="SERUM RESPONSE FACTOR HOMOLOG B-LIKE"/>
    <property type="match status" value="1"/>
</dbReference>
<dbReference type="SUPFAM" id="SSF55455">
    <property type="entry name" value="SRF-like"/>
    <property type="match status" value="1"/>
</dbReference>
<dbReference type="GO" id="GO:0046983">
    <property type="term" value="F:protein dimerization activity"/>
    <property type="evidence" value="ECO:0007669"/>
    <property type="project" value="InterPro"/>
</dbReference>
<dbReference type="AlphaFoldDB" id="A0A9W7M4Z2"/>
<evidence type="ECO:0000259" key="7">
    <source>
        <dbReference type="PROSITE" id="PS50066"/>
    </source>
</evidence>
<feature type="region of interest" description="Disordered" evidence="6">
    <location>
        <begin position="199"/>
        <end position="241"/>
    </location>
</feature>
<evidence type="ECO:0000256" key="2">
    <source>
        <dbReference type="ARBA" id="ARBA00023015"/>
    </source>
</evidence>
<protein>
    <recommendedName>
        <fullName evidence="7">MADS-box domain-containing protein</fullName>
    </recommendedName>
</protein>
<evidence type="ECO:0000256" key="4">
    <source>
        <dbReference type="ARBA" id="ARBA00023163"/>
    </source>
</evidence>
<keyword evidence="9" id="KW-1185">Reference proteome</keyword>
<evidence type="ECO:0000256" key="3">
    <source>
        <dbReference type="ARBA" id="ARBA00023125"/>
    </source>
</evidence>
<dbReference type="OrthoDB" id="1896642at2759"/>
<gene>
    <name evidence="8" type="ORF">HRI_002672500</name>
</gene>
<evidence type="ECO:0000256" key="1">
    <source>
        <dbReference type="ARBA" id="ARBA00004123"/>
    </source>
</evidence>
<dbReference type="SMART" id="SM00432">
    <property type="entry name" value="MADS"/>
    <property type="match status" value="1"/>
</dbReference>
<reference evidence="8" key="1">
    <citation type="submission" date="2023-05" db="EMBL/GenBank/DDBJ databases">
        <title>Genome and transcriptome analyses reveal genes involved in the formation of fine ridges on petal epidermal cells in Hibiscus trionum.</title>
        <authorList>
            <person name="Koshimizu S."/>
            <person name="Masuda S."/>
            <person name="Ishii T."/>
            <person name="Shirasu K."/>
            <person name="Hoshino A."/>
            <person name="Arita M."/>
        </authorList>
    </citation>
    <scope>NUCLEOTIDE SEQUENCE</scope>
    <source>
        <strain evidence="8">Hamamatsu line</strain>
    </source>
</reference>
<dbReference type="InterPro" id="IPR002100">
    <property type="entry name" value="TF_MADSbox"/>
</dbReference>